<sequence length="291" mass="33218">MEVLRAKAFPLVKLARPHEADDQIQRLQFLRTEILRLFRTPDLFPSPATKAKFAAILALDANLQFLQAVKELLLRDTVADIDFYIHHITRRTYLFGSKGWENFFLNMAPGAPLRRERIRTSPKSSYQIIPISGMRIIGDAIRQEQGLARWITQTTIPLKEMAARTTRLIDLDKPDEQQLIPSLPLSHQSYSLNLRPNPYREDQKPRLDLSKYGPERLESYSPLIGRVEMHPILVPIAALNATNMFPMISIRAWHPPTRIEALRYQHFARQSPQRHGGTAMNGAASGAIEVA</sequence>
<dbReference type="OrthoDB" id="4160485at2759"/>
<dbReference type="Proteomes" id="UP000053789">
    <property type="component" value="Unassembled WGS sequence"/>
</dbReference>
<protein>
    <submittedName>
        <fullName evidence="2">Uncharacterized protein</fullName>
    </submittedName>
</protein>
<reference evidence="2" key="1">
    <citation type="submission" date="2015-01" db="EMBL/GenBank/DDBJ databases">
        <title>The Genome Sequence of Cladophialophora bantiana CBS 173.52.</title>
        <authorList>
            <consortium name="The Broad Institute Genomics Platform"/>
            <person name="Cuomo C."/>
            <person name="de Hoog S."/>
            <person name="Gorbushina A."/>
            <person name="Stielow B."/>
            <person name="Teixiera M."/>
            <person name="Abouelleil A."/>
            <person name="Chapman S.B."/>
            <person name="Priest M."/>
            <person name="Young S.K."/>
            <person name="Wortman J."/>
            <person name="Nusbaum C."/>
            <person name="Birren B."/>
        </authorList>
    </citation>
    <scope>NUCLEOTIDE SEQUENCE [LARGE SCALE GENOMIC DNA]</scope>
    <source>
        <strain evidence="2">CBS 173.52</strain>
    </source>
</reference>
<evidence type="ECO:0000313" key="2">
    <source>
        <dbReference type="EMBL" id="KIW87206.1"/>
    </source>
</evidence>
<name>A0A0D2EAP0_CLAB1</name>
<proteinExistence type="predicted"/>
<evidence type="ECO:0000256" key="1">
    <source>
        <dbReference type="SAM" id="MobiDB-lite"/>
    </source>
</evidence>
<gene>
    <name evidence="2" type="ORF">Z519_12108</name>
</gene>
<dbReference type="HOGENOM" id="CLU_060992_0_0_1"/>
<feature type="region of interest" description="Disordered" evidence="1">
    <location>
        <begin position="270"/>
        <end position="291"/>
    </location>
</feature>
<organism evidence="2 3">
    <name type="scientific">Cladophialophora bantiana (strain ATCC 10958 / CBS 173.52 / CDC B-1940 / NIH 8579)</name>
    <name type="common">Xylohypha bantiana</name>
    <dbReference type="NCBI Taxonomy" id="1442370"/>
    <lineage>
        <taxon>Eukaryota</taxon>
        <taxon>Fungi</taxon>
        <taxon>Dikarya</taxon>
        <taxon>Ascomycota</taxon>
        <taxon>Pezizomycotina</taxon>
        <taxon>Eurotiomycetes</taxon>
        <taxon>Chaetothyriomycetidae</taxon>
        <taxon>Chaetothyriales</taxon>
        <taxon>Herpotrichiellaceae</taxon>
        <taxon>Cladophialophora</taxon>
    </lineage>
</organism>
<dbReference type="VEuPathDB" id="FungiDB:Z519_12108"/>
<dbReference type="AlphaFoldDB" id="A0A0D2EAP0"/>
<dbReference type="GeneID" id="27705036"/>
<evidence type="ECO:0000313" key="3">
    <source>
        <dbReference type="Proteomes" id="UP000053789"/>
    </source>
</evidence>
<accession>A0A0D2EAP0</accession>
<dbReference type="EMBL" id="KN847005">
    <property type="protein sequence ID" value="KIW87206.1"/>
    <property type="molecule type" value="Genomic_DNA"/>
</dbReference>
<keyword evidence="3" id="KW-1185">Reference proteome</keyword>
<dbReference type="RefSeq" id="XP_016613875.1">
    <property type="nucleotide sequence ID" value="XM_016769816.1"/>
</dbReference>